<gene>
    <name evidence="8" type="ORF">JCR33_02580</name>
</gene>
<keyword evidence="3 6" id="KW-0812">Transmembrane</keyword>
<evidence type="ECO:0000256" key="2">
    <source>
        <dbReference type="ARBA" id="ARBA00022475"/>
    </source>
</evidence>
<comment type="caution">
    <text evidence="8">The sequence shown here is derived from an EMBL/GenBank/DDBJ whole genome shotgun (WGS) entry which is preliminary data.</text>
</comment>
<dbReference type="EMBL" id="JAEKJA010000001">
    <property type="protein sequence ID" value="MBJ3774554.1"/>
    <property type="molecule type" value="Genomic_DNA"/>
</dbReference>
<dbReference type="AlphaFoldDB" id="A0A934MJH4"/>
<dbReference type="PANTHER" id="PTHR42709">
    <property type="entry name" value="ALKALINE PHOSPHATASE LIKE PROTEIN"/>
    <property type="match status" value="1"/>
</dbReference>
<dbReference type="InterPro" id="IPR032816">
    <property type="entry name" value="VTT_dom"/>
</dbReference>
<evidence type="ECO:0000313" key="9">
    <source>
        <dbReference type="Proteomes" id="UP000609531"/>
    </source>
</evidence>
<feature type="transmembrane region" description="Helical" evidence="6">
    <location>
        <begin position="175"/>
        <end position="193"/>
    </location>
</feature>
<evidence type="ECO:0000256" key="6">
    <source>
        <dbReference type="SAM" id="Phobius"/>
    </source>
</evidence>
<keyword evidence="9" id="KW-1185">Reference proteome</keyword>
<evidence type="ECO:0000256" key="5">
    <source>
        <dbReference type="ARBA" id="ARBA00023136"/>
    </source>
</evidence>
<evidence type="ECO:0000256" key="3">
    <source>
        <dbReference type="ARBA" id="ARBA00022692"/>
    </source>
</evidence>
<dbReference type="Proteomes" id="UP000609531">
    <property type="component" value="Unassembled WGS sequence"/>
</dbReference>
<keyword evidence="5 6" id="KW-0472">Membrane</keyword>
<dbReference type="RefSeq" id="WP_198880424.1">
    <property type="nucleotide sequence ID" value="NZ_JAEKJA010000001.1"/>
</dbReference>
<dbReference type="InterPro" id="IPR051311">
    <property type="entry name" value="DedA_domain"/>
</dbReference>
<accession>A0A934MJH4</accession>
<dbReference type="GO" id="GO:0005886">
    <property type="term" value="C:plasma membrane"/>
    <property type="evidence" value="ECO:0007669"/>
    <property type="project" value="UniProtKB-SubCell"/>
</dbReference>
<protein>
    <submittedName>
        <fullName evidence="8">DedA family protein</fullName>
    </submittedName>
</protein>
<evidence type="ECO:0000256" key="4">
    <source>
        <dbReference type="ARBA" id="ARBA00022989"/>
    </source>
</evidence>
<evidence type="ECO:0000259" key="7">
    <source>
        <dbReference type="Pfam" id="PF09335"/>
    </source>
</evidence>
<dbReference type="PANTHER" id="PTHR42709:SF6">
    <property type="entry name" value="UNDECAPRENYL PHOSPHATE TRANSPORTER A"/>
    <property type="match status" value="1"/>
</dbReference>
<reference evidence="8" key="1">
    <citation type="submission" date="2020-12" db="EMBL/GenBank/DDBJ databases">
        <title>Bacterial taxonomy.</title>
        <authorList>
            <person name="Pan X."/>
        </authorList>
    </citation>
    <scope>NUCLEOTIDE SEQUENCE</scope>
    <source>
        <strain evidence="8">B2012</strain>
    </source>
</reference>
<sequence>MFDWITALVERTGYLGIAILMLVENVFPPIPSEVIMPVAGYSAGSGGLNLVAVIVAGSAGSVGGAYFWYLVGKRLGLARVERATARWGRWLTIEPQDIHRASAWFARNQERAVLIGRLVPTIRTLISIPAGIAHMGTPRFLAFTTVGSVLFCAALAVAGYALGSQHKLVSEWMNVGTNLFLAAIIALYLYRVVTFRRGGRRISSGRGELQGK</sequence>
<keyword evidence="4 6" id="KW-1133">Transmembrane helix</keyword>
<dbReference type="Pfam" id="PF09335">
    <property type="entry name" value="VTT_dom"/>
    <property type="match status" value="1"/>
</dbReference>
<keyword evidence="2" id="KW-1003">Cell membrane</keyword>
<comment type="subcellular location">
    <subcellularLocation>
        <location evidence="1">Cell membrane</location>
        <topology evidence="1">Multi-pass membrane protein</topology>
    </subcellularLocation>
</comment>
<proteinExistence type="predicted"/>
<feature type="transmembrane region" description="Helical" evidence="6">
    <location>
        <begin position="12"/>
        <end position="30"/>
    </location>
</feature>
<evidence type="ECO:0000256" key="1">
    <source>
        <dbReference type="ARBA" id="ARBA00004651"/>
    </source>
</evidence>
<feature type="transmembrane region" description="Helical" evidence="6">
    <location>
        <begin position="140"/>
        <end position="163"/>
    </location>
</feature>
<evidence type="ECO:0000313" key="8">
    <source>
        <dbReference type="EMBL" id="MBJ3774554.1"/>
    </source>
</evidence>
<feature type="transmembrane region" description="Helical" evidence="6">
    <location>
        <begin position="50"/>
        <end position="71"/>
    </location>
</feature>
<feature type="domain" description="VTT" evidence="7">
    <location>
        <begin position="30"/>
        <end position="160"/>
    </location>
</feature>
<name>A0A934MJH4_9HYPH</name>
<organism evidence="8 9">
    <name type="scientific">Acuticoccus mangrovi</name>
    <dbReference type="NCBI Taxonomy" id="2796142"/>
    <lineage>
        <taxon>Bacteria</taxon>
        <taxon>Pseudomonadati</taxon>
        <taxon>Pseudomonadota</taxon>
        <taxon>Alphaproteobacteria</taxon>
        <taxon>Hyphomicrobiales</taxon>
        <taxon>Amorphaceae</taxon>
        <taxon>Acuticoccus</taxon>
    </lineage>
</organism>